<organism evidence="2 3">
    <name type="scientific">Streptococcus pseudopneumoniae</name>
    <dbReference type="NCBI Taxonomy" id="257758"/>
    <lineage>
        <taxon>Bacteria</taxon>
        <taxon>Bacillati</taxon>
        <taxon>Bacillota</taxon>
        <taxon>Bacilli</taxon>
        <taxon>Lactobacillales</taxon>
        <taxon>Streptococcaceae</taxon>
        <taxon>Streptococcus</taxon>
    </lineage>
</organism>
<dbReference type="InterPro" id="IPR004291">
    <property type="entry name" value="Transposase_IS66_central"/>
</dbReference>
<accession>A0A3A4RZ55</accession>
<evidence type="ECO:0000313" key="3">
    <source>
        <dbReference type="Proteomes" id="UP000266144"/>
    </source>
</evidence>
<evidence type="ECO:0000259" key="1">
    <source>
        <dbReference type="Pfam" id="PF03050"/>
    </source>
</evidence>
<evidence type="ECO:0000313" key="2">
    <source>
        <dbReference type="EMBL" id="RJP80552.1"/>
    </source>
</evidence>
<dbReference type="AlphaFoldDB" id="A0A3A4RZ55"/>
<feature type="domain" description="Transposase IS66 central" evidence="1">
    <location>
        <begin position="1"/>
        <end position="39"/>
    </location>
</feature>
<dbReference type="Pfam" id="PF03050">
    <property type="entry name" value="DDE_Tnp_IS66"/>
    <property type="match status" value="1"/>
</dbReference>
<reference evidence="3" key="1">
    <citation type="submission" date="2018-02" db="EMBL/GenBank/DDBJ databases">
        <authorList>
            <person name="Handem S."/>
        </authorList>
    </citation>
    <scope>NUCLEOTIDE SEQUENCE [LARGE SCALE GENOMIC DNA]</scope>
    <source>
        <strain evidence="3">Spain939</strain>
    </source>
</reference>
<comment type="caution">
    <text evidence="2">The sequence shown here is derived from an EMBL/GenBank/DDBJ whole genome shotgun (WGS) entry which is preliminary data.</text>
</comment>
<sequence>YSLKYEETFKAILKDGHLVLSNNLAERAIKSLVMGRSKRVQWTLLA</sequence>
<dbReference type="Proteomes" id="UP000266144">
    <property type="component" value="Unassembled WGS sequence"/>
</dbReference>
<feature type="non-terminal residue" evidence="2">
    <location>
        <position position="1"/>
    </location>
</feature>
<protein>
    <submittedName>
        <fullName evidence="2">Transposase</fullName>
    </submittedName>
</protein>
<gene>
    <name evidence="2" type="ORF">C5O68_08565</name>
</gene>
<name>A0A3A4RZ55_9STRE</name>
<proteinExistence type="predicted"/>
<dbReference type="EMBL" id="PTQV01000053">
    <property type="protein sequence ID" value="RJP80552.1"/>
    <property type="molecule type" value="Genomic_DNA"/>
</dbReference>